<organism evidence="1 2">
    <name type="scientific">Dentiscutata heterogama</name>
    <dbReference type="NCBI Taxonomy" id="1316150"/>
    <lineage>
        <taxon>Eukaryota</taxon>
        <taxon>Fungi</taxon>
        <taxon>Fungi incertae sedis</taxon>
        <taxon>Mucoromycota</taxon>
        <taxon>Glomeromycotina</taxon>
        <taxon>Glomeromycetes</taxon>
        <taxon>Diversisporales</taxon>
        <taxon>Gigasporaceae</taxon>
        <taxon>Dentiscutata</taxon>
    </lineage>
</organism>
<protein>
    <submittedName>
        <fullName evidence="1">13777_t:CDS:1</fullName>
    </submittedName>
</protein>
<accession>A0ACA9N759</accession>
<feature type="non-terminal residue" evidence="1">
    <location>
        <position position="650"/>
    </location>
</feature>
<gene>
    <name evidence="1" type="ORF">DHETER_LOCUS8449</name>
</gene>
<evidence type="ECO:0000313" key="1">
    <source>
        <dbReference type="EMBL" id="CAG8632219.1"/>
    </source>
</evidence>
<comment type="caution">
    <text evidence="1">The sequence shown here is derived from an EMBL/GenBank/DDBJ whole genome shotgun (WGS) entry which is preliminary data.</text>
</comment>
<name>A0ACA9N759_9GLOM</name>
<reference evidence="1" key="1">
    <citation type="submission" date="2021-06" db="EMBL/GenBank/DDBJ databases">
        <authorList>
            <person name="Kallberg Y."/>
            <person name="Tangrot J."/>
            <person name="Rosling A."/>
        </authorList>
    </citation>
    <scope>NUCLEOTIDE SEQUENCE</scope>
    <source>
        <strain evidence="1">IL203A</strain>
    </source>
</reference>
<keyword evidence="2" id="KW-1185">Reference proteome</keyword>
<sequence>MCEVERGSKTTYKRSHMDTDDLRLHDKLRKVETNTITTSRVSRFHDKFQQHDISTTQIQDKGHTERLQNGAQVTNHTCKKISSDHWQALSHYWHNFSSTTYDKSITERQKSCNKDQWMEHPPDTLSRKHKTTTVVDTKSSKMERNQHHTRHSNHSDLHRRIKGGLGSSTGNLATLWLLGRPTKMSTHQHSRTHSNTLCAPSIQRLERPISVNQNRQFNVCSIFESPRRDDLPELKQTSRKDLEHMPNQELEDNSTTYSQEIEHISRLSIKNDDQHPTSRLFLQISRPILPSSRCVSPGLDTNKRLDESSLDSNTQDSIQSDKGQNNHCDSDTILDDCIMVPDTFGSFDRSPDSITGQTSFHSGENEQPQSNEKSKIEDIRMSYLRQRLTKKGFSQEAVELVESTTERSSNNTIGSALRKWTLWCEESDIDPIQCSVNHVVDFLTEMSNRGMATSPFCGYDYVSNIQKESTFTPPEDTIDIIPCLEHITAMGNNNKMLIIKLIKKTAFLLTITSAARPSDLQRISLKSMTKINNGYSCNIDKPKEHKISITHREKKLRQKTLIIEHYDDEPLLCPVAALKNIITVADPTARAKDLKVISAYLAQESGANTDAILAFGNWSSCETKQGINNTPQNTRDIVYRSMRSSFRPMV</sequence>
<evidence type="ECO:0000313" key="2">
    <source>
        <dbReference type="Proteomes" id="UP000789702"/>
    </source>
</evidence>
<proteinExistence type="predicted"/>
<dbReference type="Proteomes" id="UP000789702">
    <property type="component" value="Unassembled WGS sequence"/>
</dbReference>
<dbReference type="EMBL" id="CAJVPU010013408">
    <property type="protein sequence ID" value="CAG8632219.1"/>
    <property type="molecule type" value="Genomic_DNA"/>
</dbReference>